<protein>
    <recommendedName>
        <fullName evidence="4">Heterokaryon incompatibility domain-containing protein</fullName>
    </recommendedName>
</protein>
<gene>
    <name evidence="2" type="ORF">PsYK624_114160</name>
</gene>
<keyword evidence="3" id="KW-1185">Reference proteome</keyword>
<dbReference type="EMBL" id="BPQB01000047">
    <property type="protein sequence ID" value="GJE95234.1"/>
    <property type="molecule type" value="Genomic_DNA"/>
</dbReference>
<reference evidence="2 3" key="1">
    <citation type="submission" date="2021-08" db="EMBL/GenBank/DDBJ databases">
        <title>Draft Genome Sequence of Phanerochaete sordida strain YK-624.</title>
        <authorList>
            <person name="Mori T."/>
            <person name="Dohra H."/>
            <person name="Suzuki T."/>
            <person name="Kawagishi H."/>
            <person name="Hirai H."/>
        </authorList>
    </citation>
    <scope>NUCLEOTIDE SEQUENCE [LARGE SCALE GENOMIC DNA]</scope>
    <source>
        <strain evidence="2 3">YK-624</strain>
    </source>
</reference>
<proteinExistence type="predicted"/>
<evidence type="ECO:0000313" key="2">
    <source>
        <dbReference type="EMBL" id="GJE95234.1"/>
    </source>
</evidence>
<accession>A0A9P3GJ70</accession>
<dbReference type="OrthoDB" id="3226657at2759"/>
<dbReference type="Proteomes" id="UP000703269">
    <property type="component" value="Unassembled WGS sequence"/>
</dbReference>
<evidence type="ECO:0000256" key="1">
    <source>
        <dbReference type="SAM" id="MobiDB-lite"/>
    </source>
</evidence>
<dbReference type="AlphaFoldDB" id="A0A9P3GJ70"/>
<comment type="caution">
    <text evidence="2">The sequence shown here is derived from an EMBL/GenBank/DDBJ whole genome shotgun (WGS) entry which is preliminary data.</text>
</comment>
<feature type="region of interest" description="Disordered" evidence="1">
    <location>
        <begin position="1"/>
        <end position="24"/>
    </location>
</feature>
<evidence type="ECO:0000313" key="3">
    <source>
        <dbReference type="Proteomes" id="UP000703269"/>
    </source>
</evidence>
<organism evidence="2 3">
    <name type="scientific">Phanerochaete sordida</name>
    <dbReference type="NCBI Taxonomy" id="48140"/>
    <lineage>
        <taxon>Eukaryota</taxon>
        <taxon>Fungi</taxon>
        <taxon>Dikarya</taxon>
        <taxon>Basidiomycota</taxon>
        <taxon>Agaricomycotina</taxon>
        <taxon>Agaricomycetes</taxon>
        <taxon>Polyporales</taxon>
        <taxon>Phanerochaetaceae</taxon>
        <taxon>Phanerochaete</taxon>
    </lineage>
</organism>
<name>A0A9P3GJ70_9APHY</name>
<evidence type="ECO:0008006" key="4">
    <source>
        <dbReference type="Google" id="ProtNLM"/>
    </source>
</evidence>
<sequence length="766" mass="84854">MSLDDSTDTNVHENSVDSGTDDELHSATDAAAHENNAQPLQRAFITEVKLQGLLRWIRGSRKKSTPRSSHEETWRCKVQGRAKAISCTRAPWDHEKAHRGEAHAIRRQTRLDVVPVSAPASPTGKSRAAAPTVADDRTRIWALAQLAASGAVPESSLFRVLGRGKPYTLRPFPRSAVPLQWVHTGPRAIPDSLADAPCADIDEVLRNLNTIMGTRHTLRNAGMRAFLEHAVALSRDFGEVYGRARPWWLRRLEKASASHFDEARAQMQERAREDEALRHAAVQHGSVEPAALPPRRVWDLLSNRVLPYSTLRSTQPDSCSINDALWAVSHSWVAEADRADVWTNINGRLWRVPLPRATTLEHVRVELLNAGAEYVWLDVLCLRHPGRAEDEELRAREWSIDIPTAGQVFRERRTVTYFNGLGLPFTTAPDILESENHWLSRVRMLQQTTPHWLPGGLTGGALPDARPFFARLEGLVARTLSWDAAHPDATLLHELKTRHCTSQHERIAAFAHWLAYGPVPAYDEHASPEAAWRALLAHMHPVARTDVFLRYAADAPFAPCVSYAGFRAHEPALPPVETAGVHNARALLRMEDRELLGGEDQRFCHSVHAAGPCFVVRRGDASDAALALDVHFDGGGVPVKLERCMVHGILLPDVPYTLLFALGAAHHIVVVDIFGTAEGPDGEQTFEAVKWGVIHVGGGVGTKLVERAERKSVAVAYLGVEEARRRSLHTRRCVQELERMRGRGEIRTFGAAVLGCGINLFLGYVS</sequence>